<evidence type="ECO:0000313" key="3">
    <source>
        <dbReference type="Proteomes" id="UP000002484"/>
    </source>
</evidence>
<organism evidence="2 3">
    <name type="scientific">Pseudofrankia inefficax (strain DSM 45817 / CECT 9037 / DDB 130130 / EuI1c)</name>
    <name type="common">Frankia inefficax</name>
    <dbReference type="NCBI Taxonomy" id="298654"/>
    <lineage>
        <taxon>Bacteria</taxon>
        <taxon>Bacillati</taxon>
        <taxon>Actinomycetota</taxon>
        <taxon>Actinomycetes</taxon>
        <taxon>Frankiales</taxon>
        <taxon>Frankiaceae</taxon>
        <taxon>Pseudofrankia</taxon>
    </lineage>
</organism>
<keyword evidence="2" id="KW-0489">Methyltransferase</keyword>
<dbReference type="EMBL" id="CP002299">
    <property type="protein sequence ID" value="ADP81166.1"/>
    <property type="molecule type" value="Genomic_DNA"/>
</dbReference>
<dbReference type="GO" id="GO:0008168">
    <property type="term" value="F:methyltransferase activity"/>
    <property type="evidence" value="ECO:0007669"/>
    <property type="project" value="UniProtKB-KW"/>
</dbReference>
<dbReference type="AlphaFoldDB" id="E3JD27"/>
<dbReference type="KEGG" id="fri:FraEuI1c_3147"/>
<reference evidence="2 3" key="1">
    <citation type="submission" date="2010-10" db="EMBL/GenBank/DDBJ databases">
        <title>Complete sequence of Frankia sp. EuI1c.</title>
        <authorList>
            <consortium name="US DOE Joint Genome Institute"/>
            <person name="Lucas S."/>
            <person name="Copeland A."/>
            <person name="Lapidus A."/>
            <person name="Cheng J.-F."/>
            <person name="Bruce D."/>
            <person name="Goodwin L."/>
            <person name="Pitluck S."/>
            <person name="Chertkov O."/>
            <person name="Detter J.C."/>
            <person name="Han C."/>
            <person name="Tapia R."/>
            <person name="Land M."/>
            <person name="Hauser L."/>
            <person name="Jeffries C."/>
            <person name="Kyrpides N."/>
            <person name="Ivanova N."/>
            <person name="Mikhailova N."/>
            <person name="Beauchemin N."/>
            <person name="Sen A."/>
            <person name="Sur S.A."/>
            <person name="Gtari M."/>
            <person name="Wall L."/>
            <person name="Tisa L."/>
            <person name="Woyke T."/>
        </authorList>
    </citation>
    <scope>NUCLEOTIDE SEQUENCE [LARGE SCALE GENOMIC DNA]</scope>
    <source>
        <strain evidence="3">DSM 45817 / CECT 9037 / EuI1c</strain>
    </source>
</reference>
<dbReference type="InterPro" id="IPR041698">
    <property type="entry name" value="Methyltransf_25"/>
</dbReference>
<keyword evidence="3" id="KW-1185">Reference proteome</keyword>
<dbReference type="eggNOG" id="COG2226">
    <property type="taxonomic scope" value="Bacteria"/>
</dbReference>
<gene>
    <name evidence="2" type="ordered locus">FraEuI1c_3147</name>
</gene>
<dbReference type="RefSeq" id="WP_013424284.1">
    <property type="nucleotide sequence ID" value="NC_014666.1"/>
</dbReference>
<dbReference type="InParanoid" id="E3JD27"/>
<proteinExistence type="predicted"/>
<dbReference type="HOGENOM" id="CLU_079870_0_0_11"/>
<evidence type="ECO:0000313" key="2">
    <source>
        <dbReference type="EMBL" id="ADP81166.1"/>
    </source>
</evidence>
<protein>
    <submittedName>
        <fullName evidence="2">Methyltransferase type 12</fullName>
    </submittedName>
</protein>
<name>E3JD27_PSEI1</name>
<accession>E3JD27</accession>
<feature type="domain" description="Methyltransferase" evidence="1">
    <location>
        <begin position="44"/>
        <end position="142"/>
    </location>
</feature>
<dbReference type="GO" id="GO:0032259">
    <property type="term" value="P:methylation"/>
    <property type="evidence" value="ECO:0007669"/>
    <property type="project" value="UniProtKB-KW"/>
</dbReference>
<dbReference type="Pfam" id="PF13649">
    <property type="entry name" value="Methyltransf_25"/>
    <property type="match status" value="1"/>
</dbReference>
<dbReference type="CDD" id="cd02440">
    <property type="entry name" value="AdoMet_MTases"/>
    <property type="match status" value="1"/>
</dbReference>
<evidence type="ECO:0000259" key="1">
    <source>
        <dbReference type="Pfam" id="PF13649"/>
    </source>
</evidence>
<dbReference type="Gene3D" id="3.40.50.150">
    <property type="entry name" value="Vaccinia Virus protein VP39"/>
    <property type="match status" value="1"/>
</dbReference>
<dbReference type="InterPro" id="IPR029063">
    <property type="entry name" value="SAM-dependent_MTases_sf"/>
</dbReference>
<dbReference type="SUPFAM" id="SSF53335">
    <property type="entry name" value="S-adenosyl-L-methionine-dependent methyltransferases"/>
    <property type="match status" value="1"/>
</dbReference>
<dbReference type="OrthoDB" id="8163513at2"/>
<keyword evidence="2" id="KW-0808">Transferase</keyword>
<sequence length="216" mass="23172">MADWNAWHRNYDDPASGLARRLATVRAELARLLAATEGRPTRLLSLCAGDGRDTLPVLAAGHDNVRAVLVEIDAGLGAAARAQASQLNLPDVEVRTADAGVMDTYADLPPADVLLACGVFGNISDTDLETTVGAFPRLLTPGAAVLWTRGASTGDDDPTSHPGDAAELVRKVFTRHGFVEERFIRPDDAGFRVGVHRLADVPRSDPTGRHLFRFTR</sequence>
<dbReference type="Proteomes" id="UP000002484">
    <property type="component" value="Chromosome"/>
</dbReference>